<evidence type="ECO:0000256" key="11">
    <source>
        <dbReference type="SAM" id="Phobius"/>
    </source>
</evidence>
<dbReference type="GO" id="GO:0005634">
    <property type="term" value="C:nucleus"/>
    <property type="evidence" value="ECO:0007669"/>
    <property type="project" value="UniProtKB-SubCell"/>
</dbReference>
<dbReference type="GO" id="GO:0000981">
    <property type="term" value="F:DNA-binding transcription factor activity, RNA polymerase II-specific"/>
    <property type="evidence" value="ECO:0007669"/>
    <property type="project" value="TreeGrafter"/>
</dbReference>
<feature type="region of interest" description="Disordered" evidence="10">
    <location>
        <begin position="219"/>
        <end position="245"/>
    </location>
</feature>
<keyword evidence="2" id="KW-0479">Metal-binding</keyword>
<evidence type="ECO:0000256" key="8">
    <source>
        <dbReference type="ARBA" id="ARBA00023242"/>
    </source>
</evidence>
<evidence type="ECO:0000313" key="14">
    <source>
        <dbReference type="Proteomes" id="UP000694410"/>
    </source>
</evidence>
<name>A0A8C0UTB5_CYACU</name>
<feature type="domain" description="C2H2-type" evidence="12">
    <location>
        <begin position="153"/>
        <end position="180"/>
    </location>
</feature>
<keyword evidence="6" id="KW-0805">Transcription regulation</keyword>
<keyword evidence="8" id="KW-0539">Nucleus</keyword>
<evidence type="ECO:0000256" key="7">
    <source>
        <dbReference type="ARBA" id="ARBA00023163"/>
    </source>
</evidence>
<reference evidence="13" key="2">
    <citation type="submission" date="2025-09" db="UniProtKB">
        <authorList>
            <consortium name="Ensembl"/>
        </authorList>
    </citation>
    <scope>IDENTIFICATION</scope>
</reference>
<evidence type="ECO:0000256" key="4">
    <source>
        <dbReference type="ARBA" id="ARBA00022771"/>
    </source>
</evidence>
<dbReference type="PROSITE" id="PS50157">
    <property type="entry name" value="ZINC_FINGER_C2H2_2"/>
    <property type="match status" value="3"/>
</dbReference>
<feature type="compositionally biased region" description="Low complexity" evidence="10">
    <location>
        <begin position="235"/>
        <end position="245"/>
    </location>
</feature>
<organism evidence="13 14">
    <name type="scientific">Cyanistes caeruleus</name>
    <name type="common">Eurasian blue tit</name>
    <name type="synonym">Parus caeruleus</name>
    <dbReference type="NCBI Taxonomy" id="156563"/>
    <lineage>
        <taxon>Eukaryota</taxon>
        <taxon>Metazoa</taxon>
        <taxon>Chordata</taxon>
        <taxon>Craniata</taxon>
        <taxon>Vertebrata</taxon>
        <taxon>Euteleostomi</taxon>
        <taxon>Archelosauria</taxon>
        <taxon>Archosauria</taxon>
        <taxon>Dinosauria</taxon>
        <taxon>Saurischia</taxon>
        <taxon>Theropoda</taxon>
        <taxon>Coelurosauria</taxon>
        <taxon>Aves</taxon>
        <taxon>Neognathae</taxon>
        <taxon>Neoaves</taxon>
        <taxon>Telluraves</taxon>
        <taxon>Australaves</taxon>
        <taxon>Passeriformes</taxon>
        <taxon>Paridae</taxon>
        <taxon>Cyanistes</taxon>
    </lineage>
</organism>
<keyword evidence="3" id="KW-0677">Repeat</keyword>
<dbReference type="Proteomes" id="UP000694410">
    <property type="component" value="Unplaced"/>
</dbReference>
<dbReference type="InterPro" id="IPR036236">
    <property type="entry name" value="Znf_C2H2_sf"/>
</dbReference>
<feature type="domain" description="C2H2-type" evidence="12">
    <location>
        <begin position="181"/>
        <end position="208"/>
    </location>
</feature>
<dbReference type="PANTHER" id="PTHR23226">
    <property type="entry name" value="ZINC FINGER AND SCAN DOMAIN-CONTAINING"/>
    <property type="match status" value="1"/>
</dbReference>
<evidence type="ECO:0000256" key="6">
    <source>
        <dbReference type="ARBA" id="ARBA00023015"/>
    </source>
</evidence>
<dbReference type="FunFam" id="3.30.160.60:FF:000206">
    <property type="entry name" value="zinc finger protein 202 isoform X1"/>
    <property type="match status" value="1"/>
</dbReference>
<dbReference type="AlphaFoldDB" id="A0A8C0UTB5"/>
<evidence type="ECO:0000256" key="3">
    <source>
        <dbReference type="ARBA" id="ARBA00022737"/>
    </source>
</evidence>
<dbReference type="Ensembl" id="ENSCCET00000022158.1">
    <property type="protein sequence ID" value="ENSCCEP00000014267.1"/>
    <property type="gene ID" value="ENSCCEG00000013625.1"/>
</dbReference>
<dbReference type="GO" id="GO:0008270">
    <property type="term" value="F:zinc ion binding"/>
    <property type="evidence" value="ECO:0007669"/>
    <property type="project" value="UniProtKB-KW"/>
</dbReference>
<reference evidence="13" key="1">
    <citation type="submission" date="2025-08" db="UniProtKB">
        <authorList>
            <consortium name="Ensembl"/>
        </authorList>
    </citation>
    <scope>IDENTIFICATION</scope>
</reference>
<dbReference type="Pfam" id="PF00096">
    <property type="entry name" value="zf-C2H2"/>
    <property type="match status" value="2"/>
</dbReference>
<keyword evidence="4 9" id="KW-0863">Zinc-finger</keyword>
<dbReference type="GO" id="GO:0000978">
    <property type="term" value="F:RNA polymerase II cis-regulatory region sequence-specific DNA binding"/>
    <property type="evidence" value="ECO:0007669"/>
    <property type="project" value="TreeGrafter"/>
</dbReference>
<evidence type="ECO:0000256" key="1">
    <source>
        <dbReference type="ARBA" id="ARBA00004123"/>
    </source>
</evidence>
<dbReference type="PROSITE" id="PS00028">
    <property type="entry name" value="ZINC_FINGER_C2H2_1"/>
    <property type="match status" value="1"/>
</dbReference>
<keyword evidence="7" id="KW-0804">Transcription</keyword>
<dbReference type="Gene3D" id="3.30.160.60">
    <property type="entry name" value="Classic Zinc Finger"/>
    <property type="match status" value="3"/>
</dbReference>
<evidence type="ECO:0000256" key="5">
    <source>
        <dbReference type="ARBA" id="ARBA00022833"/>
    </source>
</evidence>
<dbReference type="SMART" id="SM00355">
    <property type="entry name" value="ZnF_C2H2"/>
    <property type="match status" value="2"/>
</dbReference>
<feature type="transmembrane region" description="Helical" evidence="11">
    <location>
        <begin position="66"/>
        <end position="91"/>
    </location>
</feature>
<accession>A0A8C0UTB5</accession>
<keyword evidence="11" id="KW-1133">Transmembrane helix</keyword>
<keyword evidence="5" id="KW-0862">Zinc</keyword>
<sequence>MPGTDCTDLLPLPSGMEANPMTFIQFPCSFPFPSSSFLPLLVSSCFLFFLFLPFPSPFLFLHLPTCLFLLVPSSPSSFSTLLPILVLSFFLPCSPRLSFGRQVSAREGRSLPWNENKIHTQEWPYKCFRCGKSFCHRSSLIDHQKTQSEEQPYECPECGKGFRTRSDLLRHQKTHTEERPFCCPDYGKGFKCNSTLTIHRCIHTRERPYECPKYRKSFHQTTQTHVQKESKTKKIFSTSSSKNKN</sequence>
<evidence type="ECO:0000259" key="12">
    <source>
        <dbReference type="PROSITE" id="PS50157"/>
    </source>
</evidence>
<evidence type="ECO:0000256" key="2">
    <source>
        <dbReference type="ARBA" id="ARBA00022723"/>
    </source>
</evidence>
<keyword evidence="14" id="KW-1185">Reference proteome</keyword>
<evidence type="ECO:0000313" key="13">
    <source>
        <dbReference type="Ensembl" id="ENSCCEP00000014267.1"/>
    </source>
</evidence>
<dbReference type="PANTHER" id="PTHR23226:SF416">
    <property type="entry name" value="FI01424P"/>
    <property type="match status" value="1"/>
</dbReference>
<keyword evidence="11" id="KW-0472">Membrane</keyword>
<protein>
    <recommendedName>
        <fullName evidence="12">C2H2-type domain-containing protein</fullName>
    </recommendedName>
</protein>
<keyword evidence="11" id="KW-0812">Transmembrane</keyword>
<feature type="transmembrane region" description="Helical" evidence="11">
    <location>
        <begin position="36"/>
        <end position="54"/>
    </location>
</feature>
<feature type="domain" description="C2H2-type" evidence="12">
    <location>
        <begin position="125"/>
        <end position="152"/>
    </location>
</feature>
<dbReference type="InterPro" id="IPR013087">
    <property type="entry name" value="Znf_C2H2_type"/>
</dbReference>
<evidence type="ECO:0000256" key="9">
    <source>
        <dbReference type="PROSITE-ProRule" id="PRU00042"/>
    </source>
</evidence>
<evidence type="ECO:0000256" key="10">
    <source>
        <dbReference type="SAM" id="MobiDB-lite"/>
    </source>
</evidence>
<dbReference type="SUPFAM" id="SSF57667">
    <property type="entry name" value="beta-beta-alpha zinc fingers"/>
    <property type="match status" value="2"/>
</dbReference>
<proteinExistence type="predicted"/>
<comment type="subcellular location">
    <subcellularLocation>
        <location evidence="1">Nucleus</location>
    </subcellularLocation>
</comment>
<dbReference type="FunFam" id="3.30.160.60:FF:000003">
    <property type="entry name" value="Zinc finger protein 3 homolog"/>
    <property type="match status" value="1"/>
</dbReference>